<evidence type="ECO:0000259" key="1">
    <source>
        <dbReference type="Pfam" id="PF01852"/>
    </source>
</evidence>
<protein>
    <submittedName>
        <fullName evidence="2">START domain containing protein, putative</fullName>
    </submittedName>
</protein>
<dbReference type="EMBL" id="LR877154">
    <property type="protein sequence ID" value="CAD2218295.1"/>
    <property type="molecule type" value="Genomic_DNA"/>
</dbReference>
<dbReference type="AlphaFoldDB" id="A0A7G2CG07"/>
<gene>
    <name evidence="2" type="ORF">ADEAN_000578300</name>
</gene>
<dbReference type="SUPFAM" id="SSF55961">
    <property type="entry name" value="Bet v1-like"/>
    <property type="match status" value="1"/>
</dbReference>
<reference evidence="2 3" key="1">
    <citation type="submission" date="2020-08" db="EMBL/GenBank/DDBJ databases">
        <authorList>
            <person name="Newling K."/>
            <person name="Davey J."/>
            <person name="Forrester S."/>
        </authorList>
    </citation>
    <scope>NUCLEOTIDE SEQUENCE [LARGE SCALE GENOMIC DNA]</scope>
    <source>
        <strain evidence="3">Crithidia deanei Carvalho (ATCC PRA-265)</strain>
    </source>
</reference>
<name>A0A7G2CG07_9TRYP</name>
<sequence length="369" mass="42661">MTSVVPPPPVDLDQERLKVLLEYIPSKVRLRIKRLVRKAVTLFEGERHFEVLELLNRAVRDCETAETTLLPTAEGDVVTNRVRMITYGVAQPTLLSCCLFKRFITQSPMYVTSLEKVNAAEKLAMAVNSNKDWSVVKDAGAGSGTFYYYDEKKDLHYFKVITTVNVCALYLCGIVLELDLYKEWFPFCLLSQPQGDISRFHKSSFFVVKAPWPLSNREIFVCGYGVDDLERNGRIFAVANSIEESNLPPNVRPPPPNKEDNIRCNILYGGFLFEIVAPQRTKVSFIMSIDPKIPNIPQKALNWVSGKVVWQMQKEIEAAAIKSMEKNSKYYQRRRERKEEYELLRCRYNEYLERMYPGTAEQYKLDEDY</sequence>
<dbReference type="InterPro" id="IPR002913">
    <property type="entry name" value="START_lipid-bd_dom"/>
</dbReference>
<organism evidence="2 3">
    <name type="scientific">Angomonas deanei</name>
    <dbReference type="NCBI Taxonomy" id="59799"/>
    <lineage>
        <taxon>Eukaryota</taxon>
        <taxon>Discoba</taxon>
        <taxon>Euglenozoa</taxon>
        <taxon>Kinetoplastea</taxon>
        <taxon>Metakinetoplastina</taxon>
        <taxon>Trypanosomatida</taxon>
        <taxon>Trypanosomatidae</taxon>
        <taxon>Strigomonadinae</taxon>
        <taxon>Angomonas</taxon>
    </lineage>
</organism>
<dbReference type="Proteomes" id="UP000515908">
    <property type="component" value="Chromosome 10"/>
</dbReference>
<dbReference type="VEuPathDB" id="TriTrypDB:ADEAN_000578300"/>
<dbReference type="Gene3D" id="3.30.530.20">
    <property type="match status" value="1"/>
</dbReference>
<dbReference type="PANTHER" id="PTHR34560:SF1">
    <property type="entry name" value="START DOMAIN-CONTAINING PROTEIN"/>
    <property type="match status" value="1"/>
</dbReference>
<dbReference type="PANTHER" id="PTHR34560">
    <property type="entry name" value="POLYKETIDE CYCLASE/DEHYDRASE/LIPID TRANSPORT SUPERFAMILY PROTEIN"/>
    <property type="match status" value="1"/>
</dbReference>
<proteinExistence type="predicted"/>
<dbReference type="Pfam" id="PF01852">
    <property type="entry name" value="START"/>
    <property type="match status" value="1"/>
</dbReference>
<accession>A0A7G2CG07</accession>
<dbReference type="GO" id="GO:0008289">
    <property type="term" value="F:lipid binding"/>
    <property type="evidence" value="ECO:0007669"/>
    <property type="project" value="InterPro"/>
</dbReference>
<feature type="domain" description="START" evidence="1">
    <location>
        <begin position="118"/>
        <end position="318"/>
    </location>
</feature>
<evidence type="ECO:0000313" key="2">
    <source>
        <dbReference type="EMBL" id="CAD2218295.1"/>
    </source>
</evidence>
<evidence type="ECO:0000313" key="3">
    <source>
        <dbReference type="Proteomes" id="UP000515908"/>
    </source>
</evidence>
<keyword evidence="3" id="KW-1185">Reference proteome</keyword>
<dbReference type="OrthoDB" id="17317at2759"/>
<dbReference type="InterPro" id="IPR023393">
    <property type="entry name" value="START-like_dom_sf"/>
</dbReference>